<dbReference type="STRING" id="29655.A0A0K9PML1"/>
<dbReference type="Gene3D" id="3.30.50.10">
    <property type="entry name" value="Erythroid Transcription Factor GATA-1, subunit A"/>
    <property type="match status" value="1"/>
</dbReference>
<dbReference type="OrthoDB" id="2162994at2759"/>
<dbReference type="OMA" id="SHAGQIC"/>
<feature type="compositionally biased region" description="Polar residues" evidence="5">
    <location>
        <begin position="80"/>
        <end position="91"/>
    </location>
</feature>
<dbReference type="Pfam" id="PF00320">
    <property type="entry name" value="GATA"/>
    <property type="match status" value="1"/>
</dbReference>
<protein>
    <submittedName>
        <fullName evidence="7">GATA transcription factor</fullName>
    </submittedName>
</protein>
<keyword evidence="8" id="KW-1185">Reference proteome</keyword>
<name>A0A0K9PML1_ZOSMR</name>
<feature type="domain" description="GATA-type" evidence="6">
    <location>
        <begin position="148"/>
        <end position="184"/>
    </location>
</feature>
<dbReference type="GO" id="GO:0000976">
    <property type="term" value="F:transcription cis-regulatory region binding"/>
    <property type="evidence" value="ECO:0000318"/>
    <property type="project" value="GO_Central"/>
</dbReference>
<keyword evidence="2 4" id="KW-0863">Zinc-finger</keyword>
<reference evidence="8" key="1">
    <citation type="journal article" date="2016" name="Nature">
        <title>The genome of the seagrass Zostera marina reveals angiosperm adaptation to the sea.</title>
        <authorList>
            <person name="Olsen J.L."/>
            <person name="Rouze P."/>
            <person name="Verhelst B."/>
            <person name="Lin Y.-C."/>
            <person name="Bayer T."/>
            <person name="Collen J."/>
            <person name="Dattolo E."/>
            <person name="De Paoli E."/>
            <person name="Dittami S."/>
            <person name="Maumus F."/>
            <person name="Michel G."/>
            <person name="Kersting A."/>
            <person name="Lauritano C."/>
            <person name="Lohaus R."/>
            <person name="Toepel M."/>
            <person name="Tonon T."/>
            <person name="Vanneste K."/>
            <person name="Amirebrahimi M."/>
            <person name="Brakel J."/>
            <person name="Bostroem C."/>
            <person name="Chovatia M."/>
            <person name="Grimwood J."/>
            <person name="Jenkins J.W."/>
            <person name="Jueterbock A."/>
            <person name="Mraz A."/>
            <person name="Stam W.T."/>
            <person name="Tice H."/>
            <person name="Bornberg-Bauer E."/>
            <person name="Green P.J."/>
            <person name="Pearson G.A."/>
            <person name="Procaccini G."/>
            <person name="Duarte C.M."/>
            <person name="Schmutz J."/>
            <person name="Reusch T.B.H."/>
            <person name="Van de Peer Y."/>
        </authorList>
    </citation>
    <scope>NUCLEOTIDE SEQUENCE [LARGE SCALE GENOMIC DNA]</scope>
    <source>
        <strain evidence="8">cv. Finnish</strain>
    </source>
</reference>
<dbReference type="PANTHER" id="PTHR47255:SF4">
    <property type="entry name" value="GATA ZINC FINGER DOMAIN-CONTAINING PROTEIN 12"/>
    <property type="match status" value="1"/>
</dbReference>
<dbReference type="GO" id="GO:0005634">
    <property type="term" value="C:nucleus"/>
    <property type="evidence" value="ECO:0000318"/>
    <property type="project" value="GO_Central"/>
</dbReference>
<dbReference type="PROSITE" id="PS50114">
    <property type="entry name" value="GATA_ZN_FINGER_2"/>
    <property type="match status" value="1"/>
</dbReference>
<dbReference type="PROSITE" id="PS00344">
    <property type="entry name" value="GATA_ZN_FINGER_1"/>
    <property type="match status" value="1"/>
</dbReference>
<dbReference type="CDD" id="cd00202">
    <property type="entry name" value="ZnF_GATA"/>
    <property type="match status" value="1"/>
</dbReference>
<feature type="compositionally biased region" description="Basic and acidic residues" evidence="5">
    <location>
        <begin position="43"/>
        <end position="65"/>
    </location>
</feature>
<dbReference type="InterPro" id="IPR000679">
    <property type="entry name" value="Znf_GATA"/>
</dbReference>
<dbReference type="PANTHER" id="PTHR47255">
    <property type="entry name" value="GATA TRANSCRIPTION FACTOR 22-RELATED"/>
    <property type="match status" value="1"/>
</dbReference>
<proteinExistence type="predicted"/>
<dbReference type="InterPro" id="IPR052138">
    <property type="entry name" value="GATA_ZnFinger_Domain"/>
</dbReference>
<keyword evidence="3" id="KW-0862">Zinc</keyword>
<evidence type="ECO:0000256" key="2">
    <source>
        <dbReference type="ARBA" id="ARBA00022771"/>
    </source>
</evidence>
<evidence type="ECO:0000313" key="8">
    <source>
        <dbReference type="Proteomes" id="UP000036987"/>
    </source>
</evidence>
<evidence type="ECO:0000313" key="7">
    <source>
        <dbReference type="EMBL" id="KMZ70184.1"/>
    </source>
</evidence>
<accession>A0A0K9PML1</accession>
<keyword evidence="1" id="KW-0479">Metal-binding</keyword>
<dbReference type="Proteomes" id="UP000036987">
    <property type="component" value="Unassembled WGS sequence"/>
</dbReference>
<dbReference type="SMART" id="SM00401">
    <property type="entry name" value="ZnF_GATA"/>
    <property type="match status" value="1"/>
</dbReference>
<evidence type="ECO:0000259" key="6">
    <source>
        <dbReference type="PROSITE" id="PS50114"/>
    </source>
</evidence>
<gene>
    <name evidence="7" type="ORF">ZOSMA_1G01560</name>
</gene>
<comment type="caution">
    <text evidence="7">The sequence shown here is derived from an EMBL/GenBank/DDBJ whole genome shotgun (WGS) entry which is preliminary data.</text>
</comment>
<sequence>MSQQADRPQLIPFFPSYQTSPLGQYSNIPYHRSVLQTEEVISESDHHHVSTQKVDDGNHHWHTEGSSESSLLDLQKGDGMSSTTGSNNQFGSLKHGDDGDCGERNREEAKWMSSKMRLMRKMMNSYPSDQQAAVGGEISSSFICSNTVTPVRVCSDCSTTKTPLWRSGPQGPKSLCNACGIRQRKARKAMAAAASLDANIDGAVTTPYKKRYKLGETRKKIDDELEDFGNIKCLKENKTAGNCYPLQDEKEAAILLMALSCGLING</sequence>
<feature type="compositionally biased region" description="Basic and acidic residues" evidence="5">
    <location>
        <begin position="94"/>
        <end position="105"/>
    </location>
</feature>
<dbReference type="GO" id="GO:0006355">
    <property type="term" value="P:regulation of DNA-templated transcription"/>
    <property type="evidence" value="ECO:0000318"/>
    <property type="project" value="GO_Central"/>
</dbReference>
<evidence type="ECO:0000256" key="4">
    <source>
        <dbReference type="PROSITE-ProRule" id="PRU00094"/>
    </source>
</evidence>
<dbReference type="AlphaFoldDB" id="A0A0K9PML1"/>
<dbReference type="EMBL" id="LFYR01000729">
    <property type="protein sequence ID" value="KMZ70184.1"/>
    <property type="molecule type" value="Genomic_DNA"/>
</dbReference>
<evidence type="ECO:0000256" key="1">
    <source>
        <dbReference type="ARBA" id="ARBA00022723"/>
    </source>
</evidence>
<dbReference type="SUPFAM" id="SSF57716">
    <property type="entry name" value="Glucocorticoid receptor-like (DNA-binding domain)"/>
    <property type="match status" value="1"/>
</dbReference>
<organism evidence="7 8">
    <name type="scientific">Zostera marina</name>
    <name type="common">Eelgrass</name>
    <dbReference type="NCBI Taxonomy" id="29655"/>
    <lineage>
        <taxon>Eukaryota</taxon>
        <taxon>Viridiplantae</taxon>
        <taxon>Streptophyta</taxon>
        <taxon>Embryophyta</taxon>
        <taxon>Tracheophyta</taxon>
        <taxon>Spermatophyta</taxon>
        <taxon>Magnoliopsida</taxon>
        <taxon>Liliopsida</taxon>
        <taxon>Zosteraceae</taxon>
        <taxon>Zostera</taxon>
    </lineage>
</organism>
<evidence type="ECO:0000256" key="5">
    <source>
        <dbReference type="SAM" id="MobiDB-lite"/>
    </source>
</evidence>
<dbReference type="GO" id="GO:0008270">
    <property type="term" value="F:zinc ion binding"/>
    <property type="evidence" value="ECO:0007669"/>
    <property type="project" value="UniProtKB-KW"/>
</dbReference>
<evidence type="ECO:0000256" key="3">
    <source>
        <dbReference type="ARBA" id="ARBA00022833"/>
    </source>
</evidence>
<dbReference type="InterPro" id="IPR013088">
    <property type="entry name" value="Znf_NHR/GATA"/>
</dbReference>
<feature type="region of interest" description="Disordered" evidence="5">
    <location>
        <begin position="41"/>
        <end position="105"/>
    </location>
</feature>